<feature type="signal peptide" evidence="3">
    <location>
        <begin position="1"/>
        <end position="20"/>
    </location>
</feature>
<feature type="region of interest" description="Disordered" evidence="1">
    <location>
        <begin position="25"/>
        <end position="208"/>
    </location>
</feature>
<keyword evidence="3" id="KW-0732">Signal</keyword>
<feature type="compositionally biased region" description="Basic and acidic residues" evidence="1">
    <location>
        <begin position="25"/>
        <end position="34"/>
    </location>
</feature>
<keyword evidence="2" id="KW-1133">Transmembrane helix</keyword>
<keyword evidence="2" id="KW-0472">Membrane</keyword>
<keyword evidence="5" id="KW-1185">Reference proteome</keyword>
<evidence type="ECO:0000313" key="4">
    <source>
        <dbReference type="EMBL" id="KLT46119.1"/>
    </source>
</evidence>
<dbReference type="RefSeq" id="XP_018282610.1">
    <property type="nucleotide sequence ID" value="XM_018425884.1"/>
</dbReference>
<feature type="compositionally biased region" description="Low complexity" evidence="1">
    <location>
        <begin position="60"/>
        <end position="70"/>
    </location>
</feature>
<evidence type="ECO:0000313" key="5">
    <source>
        <dbReference type="Proteomes" id="UP000053611"/>
    </source>
</evidence>
<dbReference type="EMBL" id="KQ087178">
    <property type="protein sequence ID" value="KLT46119.1"/>
    <property type="molecule type" value="Genomic_DNA"/>
</dbReference>
<name>A0A0J1BDI2_9TREE</name>
<feature type="region of interest" description="Disordered" evidence="1">
    <location>
        <begin position="728"/>
        <end position="873"/>
    </location>
</feature>
<feature type="compositionally biased region" description="Low complexity" evidence="1">
    <location>
        <begin position="821"/>
        <end position="843"/>
    </location>
</feature>
<feature type="compositionally biased region" description="Pro residues" evidence="1">
    <location>
        <begin position="144"/>
        <end position="153"/>
    </location>
</feature>
<sequence>MRPHIVLAGWLAFVSLQAAAAPLGDGHELQKRQATDGAGQATPPGGQQAPTPTNPGGGNTSPATPGNTPAGDGGAAGPSSGGGGNPGTPANNSPTEPPSQPSQPTPPQQPSPASPTPQIPSQPPDGGAASPVSSPAQGPASLPAEPPASPPQQTPTAQAPSAPTAGNDTPAASPNSPATSGGQQPSALIPPSGPANSAAATPEATTPPPVSVAVVETVVTSGSVVATLTTSVALPSPPPASGSGVPPQASSAAAAAAATATAAGGVGAGSTECTTSTGLKGKLGPGGCFANARQDCTVSDGIPGATTDTGICAPVVTVGSPCSLSDGTKGTAQLQGLGTTLSCIGNSFTAGAPCSLPFNVAGTIANDGKTCKPPVVAPPAGAACPVPGITTLGLMQPDGKTCLPPTQSGGPDTSGGSGGPSLSDGGQCAVGGLAGQIERGSCRALEPKSGDPCFRGGQFAYFSNAIPDGILASDLKTCMIVNDTCNANGVQGRWSPSYLCVVPPPAFGNPTQDGGACQRGQIWGGRWDAASSTCILPGDPCPTGIYGPNARDCIAKPTVGTVCATAQGFNGTFNDAGLCVATIPPGARTPCLSVRTEAGTVSLTPNGTLCQIAPTPDTPMGVLQNIAPGSFCSNGKDSGAFTDAISCEVVQRPGGISAIPEGTAGNPNNDIASLQSVSRATKSKTWIPGVAAGVGVAGGLLLLALLAWKCGWFKSLARKHRRRHQTAAFGPGDGILEEAPYAPPQTFATVGNSRNQPYRDDNFSATTSPPTSPPATSRFSIISDQHPADPFADTSYNNHRRSQQLSDYSYAPEALSPRHPGSPSMMPSSPPMMAGSPPGSPGMQHVVQEPLLAGYPANPPAYPATEEYGHNRR</sequence>
<feature type="compositionally biased region" description="Low complexity" evidence="1">
    <location>
        <begin position="35"/>
        <end position="51"/>
    </location>
</feature>
<feature type="compositionally biased region" description="Polar residues" evidence="1">
    <location>
        <begin position="166"/>
        <end position="186"/>
    </location>
</feature>
<dbReference type="GeneID" id="28986487"/>
<feature type="transmembrane region" description="Helical" evidence="2">
    <location>
        <begin position="686"/>
        <end position="708"/>
    </location>
</feature>
<dbReference type="STRING" id="879819.A0A0J1BDI2"/>
<keyword evidence="2" id="KW-0812">Transmembrane</keyword>
<accession>A0A0J1BDI2</accession>
<dbReference type="AlphaFoldDB" id="A0A0J1BDI2"/>
<evidence type="ECO:0000256" key="1">
    <source>
        <dbReference type="SAM" id="MobiDB-lite"/>
    </source>
</evidence>
<feature type="compositionally biased region" description="Polar residues" evidence="1">
    <location>
        <begin position="746"/>
        <end position="756"/>
    </location>
</feature>
<evidence type="ECO:0000256" key="3">
    <source>
        <dbReference type="SAM" id="SignalP"/>
    </source>
</evidence>
<feature type="region of interest" description="Disordered" evidence="1">
    <location>
        <begin position="400"/>
        <end position="421"/>
    </location>
</feature>
<feature type="compositionally biased region" description="Low complexity" evidence="1">
    <location>
        <begin position="764"/>
        <end position="777"/>
    </location>
</feature>
<feature type="compositionally biased region" description="Pro residues" evidence="1">
    <location>
        <begin position="95"/>
        <end position="123"/>
    </location>
</feature>
<feature type="compositionally biased region" description="Gly residues" evidence="1">
    <location>
        <begin position="71"/>
        <end position="86"/>
    </location>
</feature>
<protein>
    <submittedName>
        <fullName evidence="4">Uncharacterized protein</fullName>
    </submittedName>
</protein>
<organism evidence="4 5">
    <name type="scientific">Cutaneotrichosporon oleaginosum</name>
    <dbReference type="NCBI Taxonomy" id="879819"/>
    <lineage>
        <taxon>Eukaryota</taxon>
        <taxon>Fungi</taxon>
        <taxon>Dikarya</taxon>
        <taxon>Basidiomycota</taxon>
        <taxon>Agaricomycotina</taxon>
        <taxon>Tremellomycetes</taxon>
        <taxon>Trichosporonales</taxon>
        <taxon>Trichosporonaceae</taxon>
        <taxon>Cutaneotrichosporon</taxon>
    </lineage>
</organism>
<dbReference type="Proteomes" id="UP000053611">
    <property type="component" value="Unassembled WGS sequence"/>
</dbReference>
<evidence type="ECO:0000256" key="2">
    <source>
        <dbReference type="SAM" id="Phobius"/>
    </source>
</evidence>
<feature type="compositionally biased region" description="Low complexity" evidence="1">
    <location>
        <begin position="194"/>
        <end position="204"/>
    </location>
</feature>
<proteinExistence type="predicted"/>
<reference evidence="4 5" key="1">
    <citation type="submission" date="2015-03" db="EMBL/GenBank/DDBJ databases">
        <title>Genomics and transcriptomics of the oil-accumulating basidiomycete yeast T. oleaginosus allow insights into substrate utilization and the diverse evolutionary trajectories of mating systems in fungi.</title>
        <authorList>
            <consortium name="DOE Joint Genome Institute"/>
            <person name="Kourist R."/>
            <person name="Kracht O."/>
            <person name="Bracharz F."/>
            <person name="Lipzen A."/>
            <person name="Nolan M."/>
            <person name="Ohm R."/>
            <person name="Grigoriev I."/>
            <person name="Sun S."/>
            <person name="Heitman J."/>
            <person name="Bruck T."/>
            <person name="Nowrousian M."/>
        </authorList>
    </citation>
    <scope>NUCLEOTIDE SEQUENCE [LARGE SCALE GENOMIC DNA]</scope>
    <source>
        <strain evidence="4 5">IBC0246</strain>
    </source>
</reference>
<feature type="compositionally biased region" description="Low complexity" evidence="1">
    <location>
        <begin position="154"/>
        <end position="165"/>
    </location>
</feature>
<feature type="chain" id="PRO_5005248073" evidence="3">
    <location>
        <begin position="21"/>
        <end position="873"/>
    </location>
</feature>
<gene>
    <name evidence="4" type="ORF">CC85DRAFT_310132</name>
</gene>